<evidence type="ECO:0000313" key="7">
    <source>
        <dbReference type="Proteomes" id="UP001189429"/>
    </source>
</evidence>
<comment type="caution">
    <text evidence="6">The sequence shown here is derived from an EMBL/GenBank/DDBJ whole genome shotgun (WGS) entry which is preliminary data.</text>
</comment>
<gene>
    <name evidence="6" type="ORF">PCOR1329_LOCUS42541</name>
</gene>
<accession>A0ABN9TUQ4</accession>
<dbReference type="EMBL" id="CAUYUJ010015110">
    <property type="protein sequence ID" value="CAK0849989.1"/>
    <property type="molecule type" value="Genomic_DNA"/>
</dbReference>
<reference evidence="6" key="1">
    <citation type="submission" date="2023-10" db="EMBL/GenBank/DDBJ databases">
        <authorList>
            <person name="Chen Y."/>
            <person name="Shah S."/>
            <person name="Dougan E. K."/>
            <person name="Thang M."/>
            <person name="Chan C."/>
        </authorList>
    </citation>
    <scope>NUCLEOTIDE SEQUENCE [LARGE SCALE GENOMIC DNA]</scope>
</reference>
<evidence type="ECO:0000256" key="3">
    <source>
        <dbReference type="SAM" id="MobiDB-lite"/>
    </source>
</evidence>
<feature type="compositionally biased region" description="Low complexity" evidence="3">
    <location>
        <begin position="262"/>
        <end position="275"/>
    </location>
</feature>
<dbReference type="SUPFAM" id="SSF56214">
    <property type="entry name" value="4'-phosphopantetheinyl transferase"/>
    <property type="match status" value="2"/>
</dbReference>
<feature type="domain" description="4'-phosphopantetheinyl transferase N-terminal" evidence="5">
    <location>
        <begin position="374"/>
        <end position="456"/>
    </location>
</feature>
<dbReference type="EC" id="2.7.8.7" evidence="1"/>
<organism evidence="6 7">
    <name type="scientific">Prorocentrum cordatum</name>
    <dbReference type="NCBI Taxonomy" id="2364126"/>
    <lineage>
        <taxon>Eukaryota</taxon>
        <taxon>Sar</taxon>
        <taxon>Alveolata</taxon>
        <taxon>Dinophyceae</taxon>
        <taxon>Prorocentrales</taxon>
        <taxon>Prorocentraceae</taxon>
        <taxon>Prorocentrum</taxon>
    </lineage>
</organism>
<protein>
    <recommendedName>
        <fullName evidence="1">holo-[acyl-carrier-protein] synthase</fullName>
        <ecNumber evidence="1">2.7.8.7</ecNumber>
    </recommendedName>
</protein>
<evidence type="ECO:0000256" key="2">
    <source>
        <dbReference type="ARBA" id="ARBA00022679"/>
    </source>
</evidence>
<dbReference type="InterPro" id="IPR055066">
    <property type="entry name" value="AASDHPPT_N"/>
</dbReference>
<sequence>MAGKPCTFGDGCGGGSMAGAALAGGEDDQHIRIDSFDGSLLRWTVDRKEFGRVRGGLTATQGDERTRAASSFEAAGSFRGLLHFECARWLPDVLGVPLWPPERRSDTAKASQREAAQVLELTGSDAYALILPLVLTSFTAITVSNRRPRRGPEAARCARAVRSRAVVSRRRPQASSGASFLSFGLRVPFCGPAGPARARRGAARSLLARLARRALRFGFSWGLMREDADLEGLRAQRLHAARLPAAGSAPCPAALRRAARAAPRVTRAAPRAPRAAVRRGEDGVRVREGEARTSAELPARLATGSNVEEVVGGRRPPLQAGGGLRPGTRPGLGDHQPERKAPPHPQGGGTAAPGADARSGSPALQLRGPAGRQHPRVEARRFKRHEDQKRALVARLLLRRASMLALGHKDFGGLSISRTKGSKPFLHCPLPPEGEAPNWNANVSHEGEWVVCASEPLCVVGVDVAELRRFGPKGNPLDFKKSMKDMLTAAEWAEVASAGEDLDCQYEVFQRFWSAKEAFVKARGDGLQFELGRAEFSWSPMPGYPDKTAYRGTVAVDGGSRPLWAFVQHRMPGESPHWTTVARGPLADIVDANGEFTRTLRRAQAMFSDKEWSEALSAGSPPFDVVPVGALVPAGEVEAYVRSGGSAP</sequence>
<evidence type="ECO:0000259" key="5">
    <source>
        <dbReference type="Pfam" id="PF22624"/>
    </source>
</evidence>
<dbReference type="Proteomes" id="UP001189429">
    <property type="component" value="Unassembled WGS sequence"/>
</dbReference>
<evidence type="ECO:0000259" key="4">
    <source>
        <dbReference type="Pfam" id="PF01648"/>
    </source>
</evidence>
<dbReference type="InterPro" id="IPR008278">
    <property type="entry name" value="4-PPantetheinyl_Trfase_dom"/>
</dbReference>
<dbReference type="Gene3D" id="3.90.470.20">
    <property type="entry name" value="4'-phosphopantetheinyl transferase domain"/>
    <property type="match status" value="2"/>
</dbReference>
<proteinExistence type="predicted"/>
<dbReference type="PANTHER" id="PTHR12215:SF10">
    <property type="entry name" value="L-AMINOADIPATE-SEMIALDEHYDE DEHYDROGENASE-PHOSPHOPANTETHEINYL TRANSFERASE"/>
    <property type="match status" value="1"/>
</dbReference>
<feature type="domain" description="4'-phosphopantetheinyl transferase" evidence="4">
    <location>
        <begin position="460"/>
        <end position="537"/>
    </location>
</feature>
<feature type="compositionally biased region" description="Basic and acidic residues" evidence="3">
    <location>
        <begin position="278"/>
        <end position="293"/>
    </location>
</feature>
<feature type="region of interest" description="Disordered" evidence="3">
    <location>
        <begin position="262"/>
        <end position="384"/>
    </location>
</feature>
<name>A0ABN9TUQ4_9DINO</name>
<dbReference type="InterPro" id="IPR050559">
    <property type="entry name" value="P-Pant_transferase_sf"/>
</dbReference>
<keyword evidence="7" id="KW-1185">Reference proteome</keyword>
<evidence type="ECO:0000256" key="1">
    <source>
        <dbReference type="ARBA" id="ARBA00013172"/>
    </source>
</evidence>
<dbReference type="PANTHER" id="PTHR12215">
    <property type="entry name" value="PHOSPHOPANTETHEINE TRANSFERASE"/>
    <property type="match status" value="1"/>
</dbReference>
<dbReference type="Pfam" id="PF22624">
    <property type="entry name" value="AASDHPPT_N"/>
    <property type="match status" value="1"/>
</dbReference>
<feature type="compositionally biased region" description="Basic and acidic residues" evidence="3">
    <location>
        <begin position="375"/>
        <end position="384"/>
    </location>
</feature>
<keyword evidence="2" id="KW-0808">Transferase</keyword>
<evidence type="ECO:0000313" key="6">
    <source>
        <dbReference type="EMBL" id="CAK0849989.1"/>
    </source>
</evidence>
<dbReference type="InterPro" id="IPR037143">
    <property type="entry name" value="4-PPantetheinyl_Trfase_dom_sf"/>
</dbReference>
<dbReference type="Pfam" id="PF01648">
    <property type="entry name" value="ACPS"/>
    <property type="match status" value="1"/>
</dbReference>